<accession>A0A0B7NBJ2</accession>
<organism evidence="1 2">
    <name type="scientific">Parasitella parasitica</name>
    <dbReference type="NCBI Taxonomy" id="35722"/>
    <lineage>
        <taxon>Eukaryota</taxon>
        <taxon>Fungi</taxon>
        <taxon>Fungi incertae sedis</taxon>
        <taxon>Mucoromycota</taxon>
        <taxon>Mucoromycotina</taxon>
        <taxon>Mucoromycetes</taxon>
        <taxon>Mucorales</taxon>
        <taxon>Mucorineae</taxon>
        <taxon>Mucoraceae</taxon>
        <taxon>Parasitella</taxon>
    </lineage>
</organism>
<keyword evidence="2" id="KW-1185">Reference proteome</keyword>
<proteinExistence type="predicted"/>
<evidence type="ECO:0000313" key="2">
    <source>
        <dbReference type="Proteomes" id="UP000054107"/>
    </source>
</evidence>
<sequence length="371" mass="41940">MNASNSLLKYHKTAALSLSGKPHAEWQDRLLSQGITAWHDRTVLSPLTYLGYPICSSIAQRNVAFQKLYTMIQTAISIHSQRIVSIRGRSQLLSLRGLGTAFLNYRIFPRIFFALLSQPRANGGLGLLDPLKQQQALQWRWACPLLLDTMQSSLLSRYTVPSFPYLAYPLKWLYFSSSLPHPLCYFLFPSARSSYWFPHIPPVAQDYLNPFVLLLSCLSAFAPDIFDPGSIDEAINLSPPIHEICLPKLPTNHPDSSSFIPPDQLLGRPPGSKHLVVNDVFHYDAELQAFRVRLFLAPSARHLIVIKRLANMIISQKLRLQPFLRPFCFPCAVPLLDSSSPSTLRPLCRRLLISSPRRPHYSHSFSVPRGS</sequence>
<evidence type="ECO:0000313" key="1">
    <source>
        <dbReference type="EMBL" id="CEP12354.1"/>
    </source>
</evidence>
<dbReference type="Proteomes" id="UP000054107">
    <property type="component" value="Unassembled WGS sequence"/>
</dbReference>
<dbReference type="OrthoDB" id="2426083at2759"/>
<gene>
    <name evidence="1" type="primary">PARPA_06289.1 scaffold 21360</name>
</gene>
<protein>
    <submittedName>
        <fullName evidence="1">Uncharacterized protein</fullName>
    </submittedName>
</protein>
<name>A0A0B7NBJ2_9FUNG</name>
<dbReference type="AlphaFoldDB" id="A0A0B7NBJ2"/>
<dbReference type="STRING" id="35722.A0A0B7NBJ2"/>
<dbReference type="EMBL" id="LN727601">
    <property type="protein sequence ID" value="CEP12354.1"/>
    <property type="molecule type" value="Genomic_DNA"/>
</dbReference>
<reference evidence="1 2" key="1">
    <citation type="submission" date="2014-09" db="EMBL/GenBank/DDBJ databases">
        <authorList>
            <person name="Ellenberger Sabrina"/>
        </authorList>
    </citation>
    <scope>NUCLEOTIDE SEQUENCE [LARGE SCALE GENOMIC DNA]</scope>
    <source>
        <strain evidence="1 2">CBS 412.66</strain>
    </source>
</reference>